<protein>
    <submittedName>
        <fullName evidence="1">Uncharacterized protein</fullName>
    </submittedName>
</protein>
<organism evidence="1 2">
    <name type="scientific">Deinococcus multiflagellatus</name>
    <dbReference type="NCBI Taxonomy" id="1656887"/>
    <lineage>
        <taxon>Bacteria</taxon>
        <taxon>Thermotogati</taxon>
        <taxon>Deinococcota</taxon>
        <taxon>Deinococci</taxon>
        <taxon>Deinococcales</taxon>
        <taxon>Deinococcaceae</taxon>
        <taxon>Deinococcus</taxon>
    </lineage>
</organism>
<name>A0ABW1ZPE8_9DEIO</name>
<gene>
    <name evidence="1" type="ORF">ACFP90_20630</name>
</gene>
<dbReference type="Proteomes" id="UP001596317">
    <property type="component" value="Unassembled WGS sequence"/>
</dbReference>
<evidence type="ECO:0000313" key="1">
    <source>
        <dbReference type="EMBL" id="MFC6662463.1"/>
    </source>
</evidence>
<evidence type="ECO:0000313" key="2">
    <source>
        <dbReference type="Proteomes" id="UP001596317"/>
    </source>
</evidence>
<proteinExistence type="predicted"/>
<dbReference type="EMBL" id="JBHSWB010000002">
    <property type="protein sequence ID" value="MFC6662463.1"/>
    <property type="molecule type" value="Genomic_DNA"/>
</dbReference>
<comment type="caution">
    <text evidence="1">The sequence shown here is derived from an EMBL/GenBank/DDBJ whole genome shotgun (WGS) entry which is preliminary data.</text>
</comment>
<accession>A0ABW1ZPE8</accession>
<keyword evidence="2" id="KW-1185">Reference proteome</keyword>
<reference evidence="2" key="1">
    <citation type="journal article" date="2019" name="Int. J. Syst. Evol. Microbiol.">
        <title>The Global Catalogue of Microorganisms (GCM) 10K type strain sequencing project: providing services to taxonomists for standard genome sequencing and annotation.</title>
        <authorList>
            <consortium name="The Broad Institute Genomics Platform"/>
            <consortium name="The Broad Institute Genome Sequencing Center for Infectious Disease"/>
            <person name="Wu L."/>
            <person name="Ma J."/>
        </authorList>
    </citation>
    <scope>NUCLEOTIDE SEQUENCE [LARGE SCALE GENOMIC DNA]</scope>
    <source>
        <strain evidence="2">CCUG 63830</strain>
    </source>
</reference>
<sequence length="244" mass="28885">MTLDSAALIQRGGPYSLFEVKRILEISWSDLAWGVREGGFRHLVVDGRYFVEINSLLHFEHWSRSKRIAQALREELEAENFPEDEIKHQLELFEGPSAYNFISGWQPKEIQEYLEFHETINQFTWLLKVRYSPKRELRKRAMRLDSIFANYLRKNKVQLSRLQRLMPSEAPDSMRQQRASESLRKVWYNELAYLQPSPPDVMHIDMLGVSHNLERSQDRLLFLSWRVTQASVPDTFRQGLKNFG</sequence>
<dbReference type="RefSeq" id="WP_224612097.1">
    <property type="nucleotide sequence ID" value="NZ_JAIQXV010000023.1"/>
</dbReference>